<dbReference type="PANTHER" id="PTHR23354:SF62">
    <property type="entry name" value="MUSTARD, ISOFORM V"/>
    <property type="match status" value="1"/>
</dbReference>
<evidence type="ECO:0000256" key="5">
    <source>
        <dbReference type="SAM" id="MobiDB-lite"/>
    </source>
</evidence>
<feature type="region of interest" description="Disordered" evidence="5">
    <location>
        <begin position="203"/>
        <end position="229"/>
    </location>
</feature>
<comment type="similarity">
    <text evidence="2">Belongs to the OXR1 family.</text>
</comment>
<name>A0AAD8YCS2_9STRA</name>
<keyword evidence="3" id="KW-0496">Mitochondrion</keyword>
<accession>A0AAD8YCS2</accession>
<dbReference type="Pfam" id="PF07534">
    <property type="entry name" value="TLD"/>
    <property type="match status" value="1"/>
</dbReference>
<feature type="compositionally biased region" description="Basic and acidic residues" evidence="5">
    <location>
        <begin position="37"/>
        <end position="49"/>
    </location>
</feature>
<evidence type="ECO:0000313" key="7">
    <source>
        <dbReference type="EMBL" id="KAK1743155.1"/>
    </source>
</evidence>
<feature type="region of interest" description="Disordered" evidence="5">
    <location>
        <begin position="526"/>
        <end position="578"/>
    </location>
</feature>
<dbReference type="Proteomes" id="UP001224775">
    <property type="component" value="Unassembled WGS sequence"/>
</dbReference>
<comment type="subcellular location">
    <subcellularLocation>
        <location evidence="1">Mitochondrion</location>
    </subcellularLocation>
</comment>
<dbReference type="PROSITE" id="PS51886">
    <property type="entry name" value="TLDC"/>
    <property type="match status" value="1"/>
</dbReference>
<feature type="region of interest" description="Disordered" evidence="5">
    <location>
        <begin position="1072"/>
        <end position="1092"/>
    </location>
</feature>
<evidence type="ECO:0000313" key="8">
    <source>
        <dbReference type="Proteomes" id="UP001224775"/>
    </source>
</evidence>
<feature type="compositionally biased region" description="Polar residues" evidence="5">
    <location>
        <begin position="554"/>
        <end position="571"/>
    </location>
</feature>
<feature type="compositionally biased region" description="Basic and acidic residues" evidence="5">
    <location>
        <begin position="73"/>
        <end position="86"/>
    </location>
</feature>
<dbReference type="PANTHER" id="PTHR23354">
    <property type="entry name" value="NUCLEOLAR PROTEIN 7/ESTROGEN RECEPTOR COACTIVATOR-RELATED"/>
    <property type="match status" value="1"/>
</dbReference>
<comment type="caution">
    <text evidence="7">The sequence shown here is derived from an EMBL/GenBank/DDBJ whole genome shotgun (WGS) entry which is preliminary data.</text>
</comment>
<reference evidence="7" key="1">
    <citation type="submission" date="2023-06" db="EMBL/GenBank/DDBJ databases">
        <title>Survivors Of The Sea: Transcriptome response of Skeletonema marinoi to long-term dormancy.</title>
        <authorList>
            <person name="Pinder M.I.M."/>
            <person name="Kourtchenko O."/>
            <person name="Robertson E.K."/>
            <person name="Larsson T."/>
            <person name="Maumus F."/>
            <person name="Osuna-Cruz C.M."/>
            <person name="Vancaester E."/>
            <person name="Stenow R."/>
            <person name="Vandepoele K."/>
            <person name="Ploug H."/>
            <person name="Bruchert V."/>
            <person name="Godhe A."/>
            <person name="Topel M."/>
        </authorList>
    </citation>
    <scope>NUCLEOTIDE SEQUENCE</scope>
    <source>
        <strain evidence="7">R05AC</strain>
    </source>
</reference>
<feature type="compositionally biased region" description="Low complexity" evidence="5">
    <location>
        <begin position="220"/>
        <end position="229"/>
    </location>
</feature>
<protein>
    <recommendedName>
        <fullName evidence="4">Oxidation resistance protein 1</fullName>
    </recommendedName>
</protein>
<evidence type="ECO:0000259" key="6">
    <source>
        <dbReference type="PROSITE" id="PS51886"/>
    </source>
</evidence>
<proteinExistence type="inferred from homology"/>
<evidence type="ECO:0000256" key="3">
    <source>
        <dbReference type="ARBA" id="ARBA00023128"/>
    </source>
</evidence>
<dbReference type="AlphaFoldDB" id="A0AAD8YCS2"/>
<dbReference type="SMART" id="SM00584">
    <property type="entry name" value="TLDc"/>
    <property type="match status" value="1"/>
</dbReference>
<sequence>MTIQTDKTMREEEATIDSSPNKPDANKIEASAVASPKHYESQPSDEREQGATLLTTDTTNNNNNIESLSSMKSDFRQSLADEAREKERQRMMEDARLQQSKKLLREGISANSDSLTQPELSFLESLLELTGPGASDACATAYQRLLDTDLFWGFAVCAGSAGEIESIPGHGWTAASLTGGEQQPPQSEELKELDDSEEWVKDWVSKGTPPSPSRKKVLTESETTQTDRTTSDISLATKQLISPYALQRHSSVKRLERLELRKRQSSSGGDSNRLYRAHEAGLVVTPGGSARRSLMRMGIDVEKGAHFDEFDPVPNTPSAFEEELAKMDEQDIRKIEKEERTRAYSSGSVVPQSPGCISPFSMSRLRKLYASKQLSFHRQSSSYSRYDSFLSTEEEKDAEPNILLGSSDTDNDADDIRDDETGTKFVNDNEIFRPSSNDRLNNLLINAGLKNPSDDQEYLIADASPTRNFSSTSFNSLDRLIHGGGPSFCEEVVFRDSCDYDDAKSEEFDKSKFPTLPIGEVMEENAKDTKEDGADDPDVSPAKSDVGDLPSKPPTHQRSSTQGIIRSSSILSPKRRQYSRSVSWSQTIIAKEDSSGTGARNESSSSGVSIISFPNLRRAAPLRSDSIGSMNSILSFPSIHMGRPLRSESIGSLMSNPSLVHGRPIHSRQTSFSSVMSATPSLRPANAIRSMSSVSQSSFWSGAPSLPSLRLGQAIRSESIATNRTDLTSWDESDLDESFDRNDGAAWESPFATEKKEHHVVLREASKNTYEGEGIEVENEPSVESVKKARKYRSLVSQSEYSAHSFRSRQSSSNLPIKSLDDSFIIRNVDFKRHSSEILRSLSNEDLYSSHNVQTVNGGSKNYDVDTVTSVCNNIDDLGLEDDEESLCNAVPNAWSVLSDEYSLGYGAGDTLPFRILGTSADDSSCHPHVLSPPLMESLQNFLPVGASEQNYWLKYSMVRDGASLVSLLKHIRGAKNTVLAIETVEGEVFGSFTSSPWRKNWNYYGNGNSFLWRMRRTRSDKDLQHSIIDQAKLESELDVYYWTGINELVQYCTTDMIAIGGGALSDDAIVPSATDEERESPEKSPSFPATAQGGFGLAIDSDMFRATSSSCATFNNPPLSQIHADGSPFEILNLEVWTLTPTHDLEAAENMEMKSLFLDAYSAA</sequence>
<feature type="domain" description="TLDc" evidence="6">
    <location>
        <begin position="929"/>
        <end position="1141"/>
    </location>
</feature>
<keyword evidence="8" id="KW-1185">Reference proteome</keyword>
<organism evidence="7 8">
    <name type="scientific">Skeletonema marinoi</name>
    <dbReference type="NCBI Taxonomy" id="267567"/>
    <lineage>
        <taxon>Eukaryota</taxon>
        <taxon>Sar</taxon>
        <taxon>Stramenopiles</taxon>
        <taxon>Ochrophyta</taxon>
        <taxon>Bacillariophyta</taxon>
        <taxon>Coscinodiscophyceae</taxon>
        <taxon>Thalassiosirophycidae</taxon>
        <taxon>Thalassiosirales</taxon>
        <taxon>Skeletonemataceae</taxon>
        <taxon>Skeletonema</taxon>
        <taxon>Skeletonema marinoi-dohrnii complex</taxon>
    </lineage>
</organism>
<evidence type="ECO:0000256" key="4">
    <source>
        <dbReference type="ARBA" id="ARBA00040604"/>
    </source>
</evidence>
<feature type="region of interest" description="Disordered" evidence="5">
    <location>
        <begin position="397"/>
        <end position="421"/>
    </location>
</feature>
<dbReference type="GO" id="GO:0005739">
    <property type="term" value="C:mitochondrion"/>
    <property type="evidence" value="ECO:0007669"/>
    <property type="project" value="UniProtKB-SubCell"/>
</dbReference>
<evidence type="ECO:0000256" key="1">
    <source>
        <dbReference type="ARBA" id="ARBA00004173"/>
    </source>
</evidence>
<dbReference type="InterPro" id="IPR006571">
    <property type="entry name" value="TLDc_dom"/>
</dbReference>
<feature type="region of interest" description="Disordered" evidence="5">
    <location>
        <begin position="1"/>
        <end position="86"/>
    </location>
</feature>
<feature type="compositionally biased region" description="Low complexity" evidence="5">
    <location>
        <begin position="52"/>
        <end position="64"/>
    </location>
</feature>
<dbReference type="EMBL" id="JATAAI010000009">
    <property type="protein sequence ID" value="KAK1743155.1"/>
    <property type="molecule type" value="Genomic_DNA"/>
</dbReference>
<gene>
    <name evidence="7" type="ORF">QTG54_005776</name>
</gene>
<feature type="compositionally biased region" description="Acidic residues" evidence="5">
    <location>
        <begin position="409"/>
        <end position="418"/>
    </location>
</feature>
<evidence type="ECO:0000256" key="2">
    <source>
        <dbReference type="ARBA" id="ARBA00009540"/>
    </source>
</evidence>